<dbReference type="PROSITE" id="PS50181">
    <property type="entry name" value="FBOX"/>
    <property type="match status" value="1"/>
</dbReference>
<dbReference type="SUPFAM" id="SSF81383">
    <property type="entry name" value="F-box domain"/>
    <property type="match status" value="1"/>
</dbReference>
<comment type="caution">
    <text evidence="2">The sequence shown here is derived from an EMBL/GenBank/DDBJ whole genome shotgun (WGS) entry which is preliminary data.</text>
</comment>
<dbReference type="Gene3D" id="3.80.10.10">
    <property type="entry name" value="Ribonuclease Inhibitor"/>
    <property type="match status" value="2"/>
</dbReference>
<reference evidence="2" key="1">
    <citation type="submission" date="2013-08" db="EMBL/GenBank/DDBJ databases">
        <title>Gene expansion shapes genome architecture in the human pathogen Lichtheimia corymbifera: an evolutionary genomics analysis in the ancient terrestrial Mucorales (Mucoromycotina).</title>
        <authorList>
            <person name="Schwartze V.U."/>
            <person name="Winter S."/>
            <person name="Shelest E."/>
            <person name="Marcet-Houben M."/>
            <person name="Horn F."/>
            <person name="Wehner S."/>
            <person name="Hoffmann K."/>
            <person name="Riege K."/>
            <person name="Sammeth M."/>
            <person name="Nowrousian M."/>
            <person name="Valiante V."/>
            <person name="Linde J."/>
            <person name="Jacobsen I.D."/>
            <person name="Marz M."/>
            <person name="Brakhage A.A."/>
            <person name="Gabaldon T."/>
            <person name="Bocker S."/>
            <person name="Voigt K."/>
        </authorList>
    </citation>
    <scope>NUCLEOTIDE SEQUENCE [LARGE SCALE GENOMIC DNA]</scope>
    <source>
        <strain evidence="2">FSU 9682</strain>
    </source>
</reference>
<keyword evidence="3" id="KW-1185">Reference proteome</keyword>
<dbReference type="VEuPathDB" id="FungiDB:LCOR_10127.1"/>
<evidence type="ECO:0000313" key="3">
    <source>
        <dbReference type="Proteomes" id="UP000027586"/>
    </source>
</evidence>
<dbReference type="SUPFAM" id="SSF52047">
    <property type="entry name" value="RNI-like"/>
    <property type="match status" value="1"/>
</dbReference>
<name>A0A068SBF8_9FUNG</name>
<dbReference type="EMBL" id="CBTN010000067">
    <property type="protein sequence ID" value="CDH59305.1"/>
    <property type="molecule type" value="Genomic_DNA"/>
</dbReference>
<organism evidence="2 3">
    <name type="scientific">Lichtheimia corymbifera JMRC:FSU:9682</name>
    <dbReference type="NCBI Taxonomy" id="1263082"/>
    <lineage>
        <taxon>Eukaryota</taxon>
        <taxon>Fungi</taxon>
        <taxon>Fungi incertae sedis</taxon>
        <taxon>Mucoromycota</taxon>
        <taxon>Mucoromycotina</taxon>
        <taxon>Mucoromycetes</taxon>
        <taxon>Mucorales</taxon>
        <taxon>Lichtheimiaceae</taxon>
        <taxon>Lichtheimia</taxon>
    </lineage>
</organism>
<dbReference type="CDD" id="cd09917">
    <property type="entry name" value="F-box_SF"/>
    <property type="match status" value="1"/>
</dbReference>
<dbReference type="Pfam" id="PF12937">
    <property type="entry name" value="F-box-like"/>
    <property type="match status" value="1"/>
</dbReference>
<dbReference type="OrthoDB" id="2252709at2759"/>
<feature type="domain" description="F-box" evidence="1">
    <location>
        <begin position="1"/>
        <end position="47"/>
    </location>
</feature>
<evidence type="ECO:0000313" key="2">
    <source>
        <dbReference type="EMBL" id="CDH59305.1"/>
    </source>
</evidence>
<protein>
    <recommendedName>
        <fullName evidence="1">F-box domain-containing protein</fullName>
    </recommendedName>
</protein>
<dbReference type="AlphaFoldDB" id="A0A068SBF8"/>
<proteinExistence type="predicted"/>
<dbReference type="InterPro" id="IPR001810">
    <property type="entry name" value="F-box_dom"/>
</dbReference>
<accession>A0A068SBF8</accession>
<evidence type="ECO:0000259" key="1">
    <source>
        <dbReference type="PROSITE" id="PS50181"/>
    </source>
</evidence>
<dbReference type="PANTHER" id="PTHR38926">
    <property type="entry name" value="F-BOX DOMAIN CONTAINING PROTEIN, EXPRESSED"/>
    <property type="match status" value="1"/>
</dbReference>
<dbReference type="InterPro" id="IPR032675">
    <property type="entry name" value="LRR_dom_sf"/>
</dbReference>
<gene>
    <name evidence="2" type="ORF">LCOR_10127.1</name>
</gene>
<sequence>MIELLPFDQLFDIFSRLRPNDVLECMCVSRQWHQAVPDYASECFRQVKLDTRRGDLEYSGLLKRVGGYVNVVVLESFPVWKEGPSKVASLLPILCPNIHTLQLYHSFIDKRFGTYLGRYLTQLPRLIHLAITRPAGAPSPSSKFIRAILAYSPRLVSISLTRDERSGELPRDLSLLHARHSFSINLRHLDMVDFSMYIHSLEPVLRNCPNLRSLVADMGADIQQEMAILARWCPRIRHLYFPSEYGKGPIHISSAYYAEDDNDDDGATTAKAISLRSLWIQCKMAQHFLDQKRIKYLHLDHYTLFGYIPTPPTSVDTLITQNSSTLESVDLEFEIEVLHTFIKSFVSMGNLKSVRLIFRCLGAGFRDYQAALAMLEEMSRVASSHAGIKSVSLVATFSSLDSALMSVMAQIPHLRQIEVYTPVIDSSLFALLCEHASDLETMKLWACPLNLTEDMFFLLARKRLHHLHFRSSSSQPSTMSGKGLRYLIDHCESSLDTMAIMGTIQPDDDGACIDYAHRKLGSRFKHSRHRRLRRFT</sequence>
<dbReference type="InterPro" id="IPR036047">
    <property type="entry name" value="F-box-like_dom_sf"/>
</dbReference>
<dbReference type="Gene3D" id="1.20.1280.50">
    <property type="match status" value="1"/>
</dbReference>
<dbReference type="Proteomes" id="UP000027586">
    <property type="component" value="Unassembled WGS sequence"/>
</dbReference>
<dbReference type="PANTHER" id="PTHR38926:SF72">
    <property type="entry name" value="IM:7136021-RELATED"/>
    <property type="match status" value="1"/>
</dbReference>